<reference evidence="1 2" key="1">
    <citation type="journal article" date="2021" name="BMC Biol.">
        <title>Horizontally acquired antibacterial genes associated with adaptive radiation of ladybird beetles.</title>
        <authorList>
            <person name="Li H.S."/>
            <person name="Tang X.F."/>
            <person name="Huang Y.H."/>
            <person name="Xu Z.Y."/>
            <person name="Chen M.L."/>
            <person name="Du X.Y."/>
            <person name="Qiu B.Y."/>
            <person name="Chen P.T."/>
            <person name="Zhang W."/>
            <person name="Slipinski A."/>
            <person name="Escalona H.E."/>
            <person name="Waterhouse R.M."/>
            <person name="Zwick A."/>
            <person name="Pang H."/>
        </authorList>
    </citation>
    <scope>NUCLEOTIDE SEQUENCE [LARGE SCALE GENOMIC DNA]</scope>
    <source>
        <strain evidence="1">SYSU2018</strain>
    </source>
</reference>
<keyword evidence="2" id="KW-1185">Reference proteome</keyword>
<proteinExistence type="predicted"/>
<dbReference type="EMBL" id="JABFTP020000001">
    <property type="protein sequence ID" value="KAL3267111.1"/>
    <property type="molecule type" value="Genomic_DNA"/>
</dbReference>
<comment type="caution">
    <text evidence="1">The sequence shown here is derived from an EMBL/GenBank/DDBJ whole genome shotgun (WGS) entry which is preliminary data.</text>
</comment>
<gene>
    <name evidence="1" type="ORF">HHI36_011251</name>
</gene>
<dbReference type="Proteomes" id="UP001516400">
    <property type="component" value="Unassembled WGS sequence"/>
</dbReference>
<sequence length="126" mass="14582">MSTIMHVVFNLSMFRNLLTTLCVVLLVSFSVSSLRLPDNRNVRSPDDRIVFPGEQAFNSEEQFGEDGKYYESKSFRHNPEFHGMHSFLPSPSDKTGPNLPHFHRRLKFHDDTVEYNNKTLNVVPLI</sequence>
<dbReference type="AlphaFoldDB" id="A0ABD2ML65"/>
<accession>A0ABD2ML65</accession>
<name>A0ABD2ML65_9CUCU</name>
<evidence type="ECO:0000313" key="1">
    <source>
        <dbReference type="EMBL" id="KAL3267111.1"/>
    </source>
</evidence>
<organism evidence="1 2">
    <name type="scientific">Cryptolaemus montrouzieri</name>
    <dbReference type="NCBI Taxonomy" id="559131"/>
    <lineage>
        <taxon>Eukaryota</taxon>
        <taxon>Metazoa</taxon>
        <taxon>Ecdysozoa</taxon>
        <taxon>Arthropoda</taxon>
        <taxon>Hexapoda</taxon>
        <taxon>Insecta</taxon>
        <taxon>Pterygota</taxon>
        <taxon>Neoptera</taxon>
        <taxon>Endopterygota</taxon>
        <taxon>Coleoptera</taxon>
        <taxon>Polyphaga</taxon>
        <taxon>Cucujiformia</taxon>
        <taxon>Coccinelloidea</taxon>
        <taxon>Coccinellidae</taxon>
        <taxon>Scymninae</taxon>
        <taxon>Scymnini</taxon>
        <taxon>Cryptolaemus</taxon>
    </lineage>
</organism>
<evidence type="ECO:0000313" key="2">
    <source>
        <dbReference type="Proteomes" id="UP001516400"/>
    </source>
</evidence>
<protein>
    <submittedName>
        <fullName evidence="1">Uncharacterized protein</fullName>
    </submittedName>
</protein>